<feature type="region of interest" description="Disordered" evidence="1">
    <location>
        <begin position="1"/>
        <end position="99"/>
    </location>
</feature>
<sequence length="99" mass="10465">MSPDKRHGDQRDEPLDIRSTREGLSVDEEKAGFQNVEGPGARPGERSLSVGEGSPEARALDAGNEEPEDLDVGPGVDSATTGSVHAPTTNAGKQKDDRR</sequence>
<protein>
    <recommendedName>
        <fullName evidence="4">MatE family transporter</fullName>
    </recommendedName>
</protein>
<name>A0ABS4SSN0_9PROT</name>
<reference evidence="2 3" key="1">
    <citation type="submission" date="2021-03" db="EMBL/GenBank/DDBJ databases">
        <title>Genomic Encyclopedia of Type Strains, Phase III (KMG-III): the genomes of soil and plant-associated and newly described type strains.</title>
        <authorList>
            <person name="Whitman W."/>
        </authorList>
    </citation>
    <scope>NUCLEOTIDE SEQUENCE [LARGE SCALE GENOMIC DNA]</scope>
    <source>
        <strain evidence="2 3">IMMIB AFH-6</strain>
    </source>
</reference>
<evidence type="ECO:0000313" key="3">
    <source>
        <dbReference type="Proteomes" id="UP000781958"/>
    </source>
</evidence>
<feature type="compositionally biased region" description="Polar residues" evidence="1">
    <location>
        <begin position="78"/>
        <end position="92"/>
    </location>
</feature>
<gene>
    <name evidence="2" type="ORF">J2851_005370</name>
</gene>
<feature type="compositionally biased region" description="Basic and acidic residues" evidence="1">
    <location>
        <begin position="1"/>
        <end position="21"/>
    </location>
</feature>
<evidence type="ECO:0000313" key="2">
    <source>
        <dbReference type="EMBL" id="MBP2295560.1"/>
    </source>
</evidence>
<keyword evidence="3" id="KW-1185">Reference proteome</keyword>
<organism evidence="2 3">
    <name type="scientific">Azospirillum rugosum</name>
    <dbReference type="NCBI Taxonomy" id="416170"/>
    <lineage>
        <taxon>Bacteria</taxon>
        <taxon>Pseudomonadati</taxon>
        <taxon>Pseudomonadota</taxon>
        <taxon>Alphaproteobacteria</taxon>
        <taxon>Rhodospirillales</taxon>
        <taxon>Azospirillaceae</taxon>
        <taxon>Azospirillum</taxon>
    </lineage>
</organism>
<evidence type="ECO:0000256" key="1">
    <source>
        <dbReference type="SAM" id="MobiDB-lite"/>
    </source>
</evidence>
<proteinExistence type="predicted"/>
<evidence type="ECO:0008006" key="4">
    <source>
        <dbReference type="Google" id="ProtNLM"/>
    </source>
</evidence>
<dbReference type="RefSeq" id="WP_209770089.1">
    <property type="nucleotide sequence ID" value="NZ_JAGINP010000022.1"/>
</dbReference>
<comment type="caution">
    <text evidence="2">The sequence shown here is derived from an EMBL/GenBank/DDBJ whole genome shotgun (WGS) entry which is preliminary data.</text>
</comment>
<dbReference type="Proteomes" id="UP000781958">
    <property type="component" value="Unassembled WGS sequence"/>
</dbReference>
<dbReference type="EMBL" id="JAGINP010000022">
    <property type="protein sequence ID" value="MBP2295560.1"/>
    <property type="molecule type" value="Genomic_DNA"/>
</dbReference>
<accession>A0ABS4SSN0</accession>